<dbReference type="Proteomes" id="UP001177021">
    <property type="component" value="Unassembled WGS sequence"/>
</dbReference>
<accession>A0ACB0KRV4</accession>
<proteinExistence type="predicted"/>
<reference evidence="1" key="1">
    <citation type="submission" date="2023-10" db="EMBL/GenBank/DDBJ databases">
        <authorList>
            <person name="Rodriguez Cubillos JULIANA M."/>
            <person name="De Vega J."/>
        </authorList>
    </citation>
    <scope>NUCLEOTIDE SEQUENCE</scope>
</reference>
<organism evidence="1 2">
    <name type="scientific">Trifolium pratense</name>
    <name type="common">Red clover</name>
    <dbReference type="NCBI Taxonomy" id="57577"/>
    <lineage>
        <taxon>Eukaryota</taxon>
        <taxon>Viridiplantae</taxon>
        <taxon>Streptophyta</taxon>
        <taxon>Embryophyta</taxon>
        <taxon>Tracheophyta</taxon>
        <taxon>Spermatophyta</taxon>
        <taxon>Magnoliopsida</taxon>
        <taxon>eudicotyledons</taxon>
        <taxon>Gunneridae</taxon>
        <taxon>Pentapetalae</taxon>
        <taxon>rosids</taxon>
        <taxon>fabids</taxon>
        <taxon>Fabales</taxon>
        <taxon>Fabaceae</taxon>
        <taxon>Papilionoideae</taxon>
        <taxon>50 kb inversion clade</taxon>
        <taxon>NPAAA clade</taxon>
        <taxon>Hologalegina</taxon>
        <taxon>IRL clade</taxon>
        <taxon>Trifolieae</taxon>
        <taxon>Trifolium</taxon>
    </lineage>
</organism>
<comment type="caution">
    <text evidence="1">The sequence shown here is derived from an EMBL/GenBank/DDBJ whole genome shotgun (WGS) entry which is preliminary data.</text>
</comment>
<name>A0ACB0KRV4_TRIPR</name>
<gene>
    <name evidence="1" type="ORF">MILVUS5_LOCUS25362</name>
</gene>
<protein>
    <submittedName>
        <fullName evidence="1">Uncharacterized protein</fullName>
    </submittedName>
</protein>
<keyword evidence="2" id="KW-1185">Reference proteome</keyword>
<evidence type="ECO:0000313" key="2">
    <source>
        <dbReference type="Proteomes" id="UP001177021"/>
    </source>
</evidence>
<sequence>MCNIKREESLLKKIKREENMVAISKFIYAMFLFLSLILIVMNVDAFSGCISDFDCESAECCANCGMICLNNRCQCIKIH</sequence>
<dbReference type="EMBL" id="CASHSV030000311">
    <property type="protein sequence ID" value="CAJ2659116.1"/>
    <property type="molecule type" value="Genomic_DNA"/>
</dbReference>
<evidence type="ECO:0000313" key="1">
    <source>
        <dbReference type="EMBL" id="CAJ2659116.1"/>
    </source>
</evidence>